<proteinExistence type="inferred from homology"/>
<dbReference type="SUPFAM" id="SSF51735">
    <property type="entry name" value="NAD(P)-binding Rossmann-fold domains"/>
    <property type="match status" value="1"/>
</dbReference>
<evidence type="ECO:0000256" key="3">
    <source>
        <dbReference type="RuleBase" id="RU000363"/>
    </source>
</evidence>
<dbReference type="Gene3D" id="3.40.50.720">
    <property type="entry name" value="NAD(P)-binding Rossmann-like Domain"/>
    <property type="match status" value="1"/>
</dbReference>
<gene>
    <name evidence="4" type="ORF">DWY33_08000</name>
</gene>
<dbReference type="PANTHER" id="PTHR43976">
    <property type="entry name" value="SHORT CHAIN DEHYDROGENASE"/>
    <property type="match status" value="1"/>
</dbReference>
<dbReference type="PRINTS" id="PR00081">
    <property type="entry name" value="GDHRDH"/>
</dbReference>
<evidence type="ECO:0000313" key="5">
    <source>
        <dbReference type="Proteomes" id="UP000283652"/>
    </source>
</evidence>
<organism evidence="4 5">
    <name type="scientific">Dorea formicigenerans</name>
    <dbReference type="NCBI Taxonomy" id="39486"/>
    <lineage>
        <taxon>Bacteria</taxon>
        <taxon>Bacillati</taxon>
        <taxon>Bacillota</taxon>
        <taxon>Clostridia</taxon>
        <taxon>Lachnospirales</taxon>
        <taxon>Lachnospiraceae</taxon>
        <taxon>Dorea</taxon>
    </lineage>
</organism>
<sequence>MKNKKVWFVTGCSKGLGHALVNELLEQGYMVSATSRNKQALIEAFGNESEQFLPLSMNLADEESVKTALKKTVLKFGRVDVVVNNAGYTHLATIEEMSDKAVRELFDINVFGLLNVIRAALPIMRKQNSGHIFNVSSLGAYNVGPLSGPYCATKHAVKALSETLAMEVKQFGIHVTDVKPGFMRTEFFGASHKTDIAEHSPYQDLYDENMDFYNGQNGTQAGNPKKAAELYIKVAEMDNPPESLPMGTDCCNGIREIALNTVQLMDEMQDTASYTDF</sequence>
<evidence type="ECO:0000256" key="1">
    <source>
        <dbReference type="ARBA" id="ARBA00006484"/>
    </source>
</evidence>
<dbReference type="InterPro" id="IPR002347">
    <property type="entry name" value="SDR_fam"/>
</dbReference>
<evidence type="ECO:0000313" key="4">
    <source>
        <dbReference type="EMBL" id="RGR58814.1"/>
    </source>
</evidence>
<dbReference type="PROSITE" id="PS00061">
    <property type="entry name" value="ADH_SHORT"/>
    <property type="match status" value="1"/>
</dbReference>
<reference evidence="4 5" key="1">
    <citation type="submission" date="2018-08" db="EMBL/GenBank/DDBJ databases">
        <title>A genome reference for cultivated species of the human gut microbiota.</title>
        <authorList>
            <person name="Zou Y."/>
            <person name="Xue W."/>
            <person name="Luo G."/>
        </authorList>
    </citation>
    <scope>NUCLEOTIDE SEQUENCE [LARGE SCALE GENOMIC DNA]</scope>
    <source>
        <strain evidence="4 5">AF25-11</strain>
    </source>
</reference>
<evidence type="ECO:0000256" key="2">
    <source>
        <dbReference type="ARBA" id="ARBA00023002"/>
    </source>
</evidence>
<dbReference type="PANTHER" id="PTHR43976:SF16">
    <property type="entry name" value="SHORT-CHAIN DEHYDROGENASE_REDUCTASE FAMILY PROTEIN"/>
    <property type="match status" value="1"/>
</dbReference>
<name>A0A412F0P6_9FIRM</name>
<dbReference type="Proteomes" id="UP000283652">
    <property type="component" value="Unassembled WGS sequence"/>
</dbReference>
<dbReference type="InterPro" id="IPR020904">
    <property type="entry name" value="Sc_DH/Rdtase_CS"/>
</dbReference>
<accession>A0A412F0P6</accession>
<dbReference type="EMBL" id="QRUK01000012">
    <property type="protein sequence ID" value="RGR58814.1"/>
    <property type="molecule type" value="Genomic_DNA"/>
</dbReference>
<dbReference type="CDD" id="cd05374">
    <property type="entry name" value="17beta-HSD-like_SDR_c"/>
    <property type="match status" value="1"/>
</dbReference>
<dbReference type="AlphaFoldDB" id="A0A412F0P6"/>
<comment type="similarity">
    <text evidence="1 3">Belongs to the short-chain dehydrogenases/reductases (SDR) family.</text>
</comment>
<dbReference type="GO" id="GO:0016491">
    <property type="term" value="F:oxidoreductase activity"/>
    <property type="evidence" value="ECO:0007669"/>
    <property type="project" value="UniProtKB-KW"/>
</dbReference>
<dbReference type="PRINTS" id="PR00080">
    <property type="entry name" value="SDRFAMILY"/>
</dbReference>
<dbReference type="Pfam" id="PF00106">
    <property type="entry name" value="adh_short"/>
    <property type="match status" value="1"/>
</dbReference>
<dbReference type="RefSeq" id="WP_117825208.1">
    <property type="nucleotide sequence ID" value="NZ_QRUK01000012.1"/>
</dbReference>
<protein>
    <submittedName>
        <fullName evidence="4">SDR family NAD(P)-dependent oxidoreductase</fullName>
    </submittedName>
</protein>
<comment type="caution">
    <text evidence="4">The sequence shown here is derived from an EMBL/GenBank/DDBJ whole genome shotgun (WGS) entry which is preliminary data.</text>
</comment>
<keyword evidence="2" id="KW-0560">Oxidoreductase</keyword>
<dbReference type="InterPro" id="IPR051911">
    <property type="entry name" value="SDR_oxidoreductase"/>
</dbReference>
<dbReference type="InterPro" id="IPR036291">
    <property type="entry name" value="NAD(P)-bd_dom_sf"/>
</dbReference>